<feature type="transmembrane region" description="Helical" evidence="1">
    <location>
        <begin position="16"/>
        <end position="36"/>
    </location>
</feature>
<dbReference type="RefSeq" id="WP_043255412.1">
    <property type="nucleotide sequence ID" value="NZ_HG322950.1"/>
</dbReference>
<reference evidence="2 3" key="2">
    <citation type="submission" date="2014-05" db="EMBL/GenBank/DDBJ databases">
        <title>Genome sequence of the 3-chlorobenzoate degrading bacterium Pseudomonas knackmussii B13 shows multiple evidence for horizontal gene transfer.</title>
        <authorList>
            <person name="Miyazaki R."/>
            <person name="Bertelli C."/>
            <person name="Falquet L."/>
            <person name="Robinson-Rechavi M."/>
            <person name="Gharib W."/>
            <person name="Roy S."/>
            <person name="Van der Meer J.R."/>
        </authorList>
    </citation>
    <scope>NUCLEOTIDE SEQUENCE [LARGE SCALE GENOMIC DNA]</scope>
    <source>
        <strain evidence="2 3">B13</strain>
    </source>
</reference>
<sequence>MQSFFRMTFGGLSAQYYFRQLFFGAIFLALLVWMQIMNPQKIRIDVLVFSVICTLLYPYSRFVYERIVGFIVGDNVFIWNAGFMLMVKAFTMMMCWTFSIFVAPIGLLYLFFYHRRALSQE</sequence>
<dbReference type="KEGG" id="pkc:PKB_5036"/>
<evidence type="ECO:0000313" key="3">
    <source>
        <dbReference type="Proteomes" id="UP000025241"/>
    </source>
</evidence>
<dbReference type="AlphaFoldDB" id="A0A024HNW0"/>
<keyword evidence="1" id="KW-1133">Transmembrane helix</keyword>
<dbReference type="EMBL" id="HG322950">
    <property type="protein sequence ID" value="CDF86349.1"/>
    <property type="molecule type" value="Genomic_DNA"/>
</dbReference>
<keyword evidence="1" id="KW-0472">Membrane</keyword>
<accession>A0A024HNW0</accession>
<feature type="transmembrane region" description="Helical" evidence="1">
    <location>
        <begin position="42"/>
        <end position="60"/>
    </location>
</feature>
<evidence type="ECO:0000313" key="2">
    <source>
        <dbReference type="EMBL" id="CDF86349.1"/>
    </source>
</evidence>
<organism evidence="2 3">
    <name type="scientific">Pseudomonas knackmussii (strain DSM 6978 / CCUG 54928 / LMG 23759 / B13)</name>
    <dbReference type="NCBI Taxonomy" id="1301098"/>
    <lineage>
        <taxon>Bacteria</taxon>
        <taxon>Pseudomonadati</taxon>
        <taxon>Pseudomonadota</taxon>
        <taxon>Gammaproteobacteria</taxon>
        <taxon>Pseudomonadales</taxon>
        <taxon>Pseudomonadaceae</taxon>
        <taxon>Pseudomonas</taxon>
    </lineage>
</organism>
<keyword evidence="3" id="KW-1185">Reference proteome</keyword>
<gene>
    <name evidence="2" type="ORF">PKB_5036</name>
</gene>
<dbReference type="Proteomes" id="UP000025241">
    <property type="component" value="Chromosome I"/>
</dbReference>
<protein>
    <submittedName>
        <fullName evidence="2">Uncharacterized protein</fullName>
    </submittedName>
</protein>
<evidence type="ECO:0000256" key="1">
    <source>
        <dbReference type="SAM" id="Phobius"/>
    </source>
</evidence>
<dbReference type="STRING" id="1301098.PKB_5036"/>
<keyword evidence="1" id="KW-0812">Transmembrane</keyword>
<dbReference type="OrthoDB" id="8779206at2"/>
<name>A0A024HNW0_PSEKB</name>
<reference evidence="2 3" key="1">
    <citation type="submission" date="2013-03" db="EMBL/GenBank/DDBJ databases">
        <authorList>
            <person name="Linke B."/>
        </authorList>
    </citation>
    <scope>NUCLEOTIDE SEQUENCE [LARGE SCALE GENOMIC DNA]</scope>
    <source>
        <strain evidence="2 3">B13</strain>
    </source>
</reference>
<dbReference type="PATRIC" id="fig|1301098.3.peg.5012"/>
<feature type="transmembrane region" description="Helical" evidence="1">
    <location>
        <begin position="91"/>
        <end position="112"/>
    </location>
</feature>
<proteinExistence type="predicted"/>
<dbReference type="HOGENOM" id="CLU_165574_0_0_6"/>